<protein>
    <submittedName>
        <fullName evidence="2">Uncharacterized protein</fullName>
    </submittedName>
</protein>
<evidence type="ECO:0000313" key="3">
    <source>
        <dbReference type="Proteomes" id="UP000299102"/>
    </source>
</evidence>
<evidence type="ECO:0000256" key="1">
    <source>
        <dbReference type="SAM" id="MobiDB-lite"/>
    </source>
</evidence>
<organism evidence="2 3">
    <name type="scientific">Eumeta variegata</name>
    <name type="common">Bagworm moth</name>
    <name type="synonym">Eumeta japonica</name>
    <dbReference type="NCBI Taxonomy" id="151549"/>
    <lineage>
        <taxon>Eukaryota</taxon>
        <taxon>Metazoa</taxon>
        <taxon>Ecdysozoa</taxon>
        <taxon>Arthropoda</taxon>
        <taxon>Hexapoda</taxon>
        <taxon>Insecta</taxon>
        <taxon>Pterygota</taxon>
        <taxon>Neoptera</taxon>
        <taxon>Endopterygota</taxon>
        <taxon>Lepidoptera</taxon>
        <taxon>Glossata</taxon>
        <taxon>Ditrysia</taxon>
        <taxon>Tineoidea</taxon>
        <taxon>Psychidae</taxon>
        <taxon>Oiketicinae</taxon>
        <taxon>Eumeta</taxon>
    </lineage>
</organism>
<dbReference type="AlphaFoldDB" id="A0A4C1V4P9"/>
<comment type="caution">
    <text evidence="2">The sequence shown here is derived from an EMBL/GenBank/DDBJ whole genome shotgun (WGS) entry which is preliminary data.</text>
</comment>
<feature type="compositionally biased region" description="Polar residues" evidence="1">
    <location>
        <begin position="24"/>
        <end position="43"/>
    </location>
</feature>
<evidence type="ECO:0000313" key="2">
    <source>
        <dbReference type="EMBL" id="GBP33793.1"/>
    </source>
</evidence>
<reference evidence="2 3" key="1">
    <citation type="journal article" date="2019" name="Commun. Biol.">
        <title>The bagworm genome reveals a unique fibroin gene that provides high tensile strength.</title>
        <authorList>
            <person name="Kono N."/>
            <person name="Nakamura H."/>
            <person name="Ohtoshi R."/>
            <person name="Tomita M."/>
            <person name="Numata K."/>
            <person name="Arakawa K."/>
        </authorList>
    </citation>
    <scope>NUCLEOTIDE SEQUENCE [LARGE SCALE GENOMIC DNA]</scope>
</reference>
<gene>
    <name evidence="2" type="ORF">EVAR_25394_1</name>
</gene>
<sequence>MHHTVLLYAAPTQKVLRVVSHIKTTAPASQRKSTSPFANSSAPRTKRLDKPGGMRHVTVTPYQCRVFTDRRRKDTKFYRQTNVYTLRAKLTACQHFYDKCKQPVTPFGAAAAAGFRK</sequence>
<feature type="region of interest" description="Disordered" evidence="1">
    <location>
        <begin position="24"/>
        <end position="55"/>
    </location>
</feature>
<dbReference type="Proteomes" id="UP000299102">
    <property type="component" value="Unassembled WGS sequence"/>
</dbReference>
<proteinExistence type="predicted"/>
<keyword evidence="3" id="KW-1185">Reference proteome</keyword>
<accession>A0A4C1V4P9</accession>
<name>A0A4C1V4P9_EUMVA</name>
<dbReference type="EMBL" id="BGZK01000279">
    <property type="protein sequence ID" value="GBP33793.1"/>
    <property type="molecule type" value="Genomic_DNA"/>
</dbReference>